<comment type="caution">
    <text evidence="1">The sequence shown here is derived from an EMBL/GenBank/DDBJ whole genome shotgun (WGS) entry which is preliminary data.</text>
</comment>
<reference evidence="1 2" key="1">
    <citation type="submission" date="2018-01" db="EMBL/GenBank/DDBJ databases">
        <title>A novel member of the phylum Bacteroidetes isolated from glacier ice.</title>
        <authorList>
            <person name="Liu Q."/>
            <person name="Xin Y.-H."/>
        </authorList>
    </citation>
    <scope>NUCLEOTIDE SEQUENCE [LARGE SCALE GENOMIC DNA]</scope>
    <source>
        <strain evidence="1 2">RB1R16</strain>
    </source>
</reference>
<name>A0A2S7SYS9_9BACT</name>
<organism evidence="1 2">
    <name type="scientific">Flavipsychrobacter stenotrophus</name>
    <dbReference type="NCBI Taxonomy" id="2077091"/>
    <lineage>
        <taxon>Bacteria</taxon>
        <taxon>Pseudomonadati</taxon>
        <taxon>Bacteroidota</taxon>
        <taxon>Chitinophagia</taxon>
        <taxon>Chitinophagales</taxon>
        <taxon>Chitinophagaceae</taxon>
        <taxon>Flavipsychrobacter</taxon>
    </lineage>
</organism>
<dbReference type="OrthoDB" id="884722at2"/>
<dbReference type="EMBL" id="PPSL01000002">
    <property type="protein sequence ID" value="PQJ11874.1"/>
    <property type="molecule type" value="Genomic_DNA"/>
</dbReference>
<accession>A0A2S7SYS9</accession>
<evidence type="ECO:0000313" key="2">
    <source>
        <dbReference type="Proteomes" id="UP000239872"/>
    </source>
</evidence>
<dbReference type="AlphaFoldDB" id="A0A2S7SYS9"/>
<keyword evidence="2" id="KW-1185">Reference proteome</keyword>
<gene>
    <name evidence="1" type="ORF">CJD36_008755</name>
</gene>
<sequence length="182" mass="21349">MKNTFLVVLVCVIVFCITSCHKSYTTFSPIDPYLLAHYNFQPGTYWIYRDSVTGKEDSIIVYRNERDTFFEKGNSQYGEYIRMSTRIFRDSLIDTGLFHIDANTIRFDDGTERGYMFGYVNTTITADTTVLGMVYKNIKKYRYSEFHSFCSAEDIGILQYNTCDSALTNKYLKQLIRYRIIK</sequence>
<proteinExistence type="predicted"/>
<protein>
    <submittedName>
        <fullName evidence="1">Uncharacterized protein</fullName>
    </submittedName>
</protein>
<dbReference type="RefSeq" id="WP_105038754.1">
    <property type="nucleotide sequence ID" value="NZ_PPSL01000002.1"/>
</dbReference>
<evidence type="ECO:0000313" key="1">
    <source>
        <dbReference type="EMBL" id="PQJ11874.1"/>
    </source>
</evidence>
<dbReference type="Proteomes" id="UP000239872">
    <property type="component" value="Unassembled WGS sequence"/>
</dbReference>